<sequence length="1967" mass="208616">MAPKPLSDDACRVCGKEDDEEFLVLCDGCDRPFHTACVQGCTCCNLKPRNNFSRKPAVPEGDWFCKFCAGRIPPLEEGKAPVSSVFVWGDNEDGQCALPDSEAKAIWKPTKVHELDGIGVLGIACGETFTYVLCNDANLYSAGTGPCGQLGHQDIVHEKLVHFRLMESMTEDKRSKGEGRFSQIHAGTNFGLVVTTEGHAYTWGNGEVGQLGHQDNKNKKVPKKISALRELEVPVELAACGSDFVIMTTKDSGDDQFNTQQPGVFMSMGSNTQAQLADGSAKNQWVPQLLNNDAPDITSVENLDIKEPTEFLLGRDITQLAAGRAHAAAVVAGTKGLWTWGYGERGQVGHSKPPPPPGQSKFFRSQFRVPRPRFIQAFKNDVVKYVACGGQHTFVLLQDGRLFAMGDNEFGQLGVKRGASSEENCVDEPVHVTAFGSDKSIKQICCGDDFSVALTTTGDVYSWGRGQIGQLGLGESQTGPLDTPTKVPDLPVIQKLSVGLNQVFAIEFTDVTLPPPIVRAGAKKGGKRGASQPDTKAKKAKNSRRVMNPQQQHYATYNPQQQQFYARANSGNLGAYATQSGLNAPPLHAWVPPSPQEQQYYDVLFSHVDDQRRNAIGGQQAVAFFTRSHVEKTILREVWSIADVQRRSELSRNEFYVAMRLISMAQRGEQVSVQRFLQLAAMQFPLPVMEGQQPPPASNGAAYVLTTDEKSKYDIVFQQYDTDHDGFLMGPEAVALFQMSGLDRNVLRDIWTMADVTQDSKLSVQEFYVAMHLIVCLSKRGLPMPPTLPRELGETAFGVGGAAQGMPRHDGFGSQVSGPSSQNGFPVQPQESTSAPKLEAHNLAGGFGEPSAPTPTASFQGGFPAPTGQSDFNNFSASRTPSFTSGAGRDRTNSASSLNSMSSFSGLASLPPQQPTQQLPPRNFGSNERIQMPQGEHPGFQAPPQAYPNFGAASFGTPQAAVAPERPFMGDEEEKNVVRQLDQLNEEVMQSLREDLRSASASATGVAGNSVEELTRRAVEQSLRGLVENQKQLIHQLQCDVSSHEGELEEAVLSAKLQQKLSLESRSPLINAASPPLSSHDSGAVGSAPSAPSISAFSPSPSPDATDSSGFNAFSNFDSAPRSIASATLSPANAVPSGSPFSPTPSPSQSASANDSFSTFGDFAAPPSTDATPSLLADASEVPGKSPFSPTPSPAATDKPAEFDAFGAALSSSPAATTVEAPASSPFSPFSPSPSPAATDDNGFNGFSDFNTAPTSSSAASAEVPGNSSFSPAAVTSTNSDVGSASVSTDFAVPTPSPVANIDASESSLLSPAPSSAVTETPAFDAFATAPLSSDDAATPASVSGTSGNSPFSPIAADKSGSDTFGGFSAASISTDSAAASSEVAANQESTGKLLPSPAAATDSSDFSGFGAFSAAPVCTDSAAASSESVANQESTGSLLPSPAAATDKSEFNGFGDLDAPPASIGSAASAEKATGNSPFSPTAADSSDLNSFGDFNVAPADSTATSTAPEKSAASFGNSPFSPIAKDSGFEAFGDFNASTDSAATPFEPAQTADANGSSTFSAVAADNSGFVGFGDFNAASSETTKPAETSGNSPFSPVAVDNGEFEAFGDFNAAPTDSTKPETTKESSDDGFAAFGDFSAAPASDGFGDFNVVRTPEEPGRGYDGMVSAPEALRNAIRDGILERKRRAGYWTKRQFVLTPTHLMYFESLEAREPSNSLATMEILAVQKSSSDPQQRAFTLVLFTKKKQYRAKNTEERDAWMEALESVSGMKESKGDRESSNNVQDIKDVDLRALCEQMKKSFSWQIQISKSFSSKDVAEFVKKTLPHLMTAQIQEVGQGFIDLKLIIPLKSHVFDVTDPGRFKFVEAAAPKQPKNHLNMRGPSIANLMGNDQFNARKYAEDFLRKHTPQKIDSHCKKLVAQKENTIEELKEEISANYTSFIRAADEIKTMENSVSQLKAVRSPAR</sequence>
<keyword evidence="13" id="KW-1185">Reference proteome</keyword>
<dbReference type="VEuPathDB" id="FungiDB:KRP22_9897"/>
<dbReference type="VEuPathDB" id="FungiDB:KRP23_8478"/>
<dbReference type="HOGENOM" id="CLU_236985_0_0_1"/>
<dbReference type="Pfam" id="PF12763">
    <property type="entry name" value="EH"/>
    <property type="match status" value="2"/>
</dbReference>
<dbReference type="PANTHER" id="PTHR22870">
    <property type="entry name" value="REGULATOR OF CHROMOSOME CONDENSATION"/>
    <property type="match status" value="1"/>
</dbReference>
<dbReference type="InterPro" id="IPR001849">
    <property type="entry name" value="PH_domain"/>
</dbReference>
<evidence type="ECO:0000256" key="4">
    <source>
        <dbReference type="ARBA" id="ARBA00022833"/>
    </source>
</evidence>
<dbReference type="InterPro" id="IPR019786">
    <property type="entry name" value="Zinc_finger_PHD-type_CS"/>
</dbReference>
<dbReference type="eggNOG" id="KOG0998">
    <property type="taxonomic scope" value="Eukaryota"/>
</dbReference>
<dbReference type="PROSITE" id="PS50012">
    <property type="entry name" value="RCC1_3"/>
    <property type="match status" value="5"/>
</dbReference>
<dbReference type="InterPro" id="IPR009091">
    <property type="entry name" value="RCC1/BLIP-II"/>
</dbReference>
<feature type="domain" description="EF-hand" evidence="11">
    <location>
        <begin position="708"/>
        <end position="743"/>
    </location>
</feature>
<dbReference type="PROSITE" id="PS50031">
    <property type="entry name" value="EH"/>
    <property type="match status" value="2"/>
</dbReference>
<dbReference type="InterPro" id="IPR011992">
    <property type="entry name" value="EF-hand-dom_pair"/>
</dbReference>
<feature type="compositionally biased region" description="Polar residues" evidence="7">
    <location>
        <begin position="814"/>
        <end position="835"/>
    </location>
</feature>
<keyword evidence="4" id="KW-0862">Zinc</keyword>
<feature type="domain" description="EH" evidence="10">
    <location>
        <begin position="709"/>
        <end position="792"/>
    </location>
</feature>
<dbReference type="InterPro" id="IPR001965">
    <property type="entry name" value="Znf_PHD"/>
</dbReference>
<dbReference type="Gene3D" id="1.10.238.10">
    <property type="entry name" value="EF-hand"/>
    <property type="match status" value="2"/>
</dbReference>
<dbReference type="SUPFAM" id="SSF57903">
    <property type="entry name" value="FYVE/PHD zinc finger"/>
    <property type="match status" value="1"/>
</dbReference>
<dbReference type="eggNOG" id="KOG1426">
    <property type="taxonomic scope" value="Eukaryota"/>
</dbReference>
<feature type="region of interest" description="Disordered" evidence="7">
    <location>
        <begin position="1072"/>
        <end position="1109"/>
    </location>
</feature>
<dbReference type="EnsemblProtists" id="Phyra93393">
    <property type="protein sequence ID" value="Phyra93393"/>
    <property type="gene ID" value="Phyra93393"/>
</dbReference>
<dbReference type="CDD" id="cd00821">
    <property type="entry name" value="PH"/>
    <property type="match status" value="1"/>
</dbReference>
<feature type="region of interest" description="Disordered" evidence="7">
    <location>
        <begin position="1130"/>
        <end position="1317"/>
    </location>
</feature>
<accession>H3HAR9</accession>
<feature type="compositionally biased region" description="Polar residues" evidence="7">
    <location>
        <begin position="1341"/>
        <end position="1352"/>
    </location>
</feature>
<dbReference type="Gene3D" id="3.30.40.10">
    <property type="entry name" value="Zinc/RING finger domain, C3HC4 (zinc finger)"/>
    <property type="match status" value="1"/>
</dbReference>
<dbReference type="InterPro" id="IPR019787">
    <property type="entry name" value="Znf_PHD-finger"/>
</dbReference>
<feature type="compositionally biased region" description="Polar residues" evidence="7">
    <location>
        <begin position="867"/>
        <end position="885"/>
    </location>
</feature>
<keyword evidence="3 5" id="KW-0863">Zinc-finger</keyword>
<feature type="compositionally biased region" description="Low complexity" evidence="7">
    <location>
        <begin position="1304"/>
        <end position="1317"/>
    </location>
</feature>
<dbReference type="InterPro" id="IPR013083">
    <property type="entry name" value="Znf_RING/FYVE/PHD"/>
</dbReference>
<dbReference type="InterPro" id="IPR011011">
    <property type="entry name" value="Znf_FYVE_PHD"/>
</dbReference>
<evidence type="ECO:0000259" key="8">
    <source>
        <dbReference type="PROSITE" id="PS50003"/>
    </source>
</evidence>
<feature type="region of interest" description="Disordered" evidence="7">
    <location>
        <begin position="1378"/>
        <end position="1403"/>
    </location>
</feature>
<keyword evidence="2" id="KW-0677">Repeat</keyword>
<dbReference type="Pfam" id="PF00628">
    <property type="entry name" value="PHD"/>
    <property type="match status" value="1"/>
</dbReference>
<dbReference type="Pfam" id="PF00169">
    <property type="entry name" value="PH"/>
    <property type="match status" value="1"/>
</dbReference>
<evidence type="ECO:0000256" key="7">
    <source>
        <dbReference type="SAM" id="MobiDB-lite"/>
    </source>
</evidence>
<dbReference type="VEuPathDB" id="FungiDB:KRP22_9898"/>
<feature type="domain" description="PH" evidence="8">
    <location>
        <begin position="1677"/>
        <end position="1771"/>
    </location>
</feature>
<feature type="region of interest" description="Disordered" evidence="7">
    <location>
        <begin position="1423"/>
        <end position="1522"/>
    </location>
</feature>
<feature type="compositionally biased region" description="Low complexity" evidence="7">
    <location>
        <begin position="1460"/>
        <end position="1471"/>
    </location>
</feature>
<feature type="compositionally biased region" description="Low complexity" evidence="7">
    <location>
        <begin position="1081"/>
        <end position="1109"/>
    </location>
</feature>
<dbReference type="CDD" id="cd00052">
    <property type="entry name" value="EH"/>
    <property type="match status" value="2"/>
</dbReference>
<protein>
    <recommendedName>
        <fullName evidence="14">Calmodulin</fullName>
    </recommendedName>
</protein>
<feature type="repeat" description="RCC1" evidence="6">
    <location>
        <begin position="198"/>
        <end position="251"/>
    </location>
</feature>
<dbReference type="Proteomes" id="UP000005238">
    <property type="component" value="Unassembled WGS sequence"/>
</dbReference>
<feature type="region of interest" description="Disordered" evidence="7">
    <location>
        <begin position="521"/>
        <end position="546"/>
    </location>
</feature>
<feature type="compositionally biased region" description="Low complexity" evidence="7">
    <location>
        <begin position="1136"/>
        <end position="1152"/>
    </location>
</feature>
<dbReference type="InterPro" id="IPR002048">
    <property type="entry name" value="EF_hand_dom"/>
</dbReference>
<dbReference type="InterPro" id="IPR011993">
    <property type="entry name" value="PH-like_dom_sf"/>
</dbReference>
<dbReference type="Gene3D" id="2.130.10.30">
    <property type="entry name" value="Regulator of chromosome condensation 1/beta-lactamase-inhibitor protein II"/>
    <property type="match status" value="2"/>
</dbReference>
<feature type="compositionally biased region" description="Polar residues" evidence="7">
    <location>
        <begin position="1475"/>
        <end position="1491"/>
    </location>
</feature>
<dbReference type="EMBL" id="DS565998">
    <property type="status" value="NOT_ANNOTATED_CDS"/>
    <property type="molecule type" value="Genomic_DNA"/>
</dbReference>
<dbReference type="InterPro" id="IPR000408">
    <property type="entry name" value="Reg_chr_condens"/>
</dbReference>
<dbReference type="PROSITE" id="PS50003">
    <property type="entry name" value="PH_DOMAIN"/>
    <property type="match status" value="1"/>
</dbReference>
<dbReference type="InParanoid" id="H3HAR9"/>
<dbReference type="InterPro" id="IPR051210">
    <property type="entry name" value="Ub_ligase/GEF_domain"/>
</dbReference>
<evidence type="ECO:0000256" key="5">
    <source>
        <dbReference type="PROSITE-ProRule" id="PRU00146"/>
    </source>
</evidence>
<evidence type="ECO:0000259" key="9">
    <source>
        <dbReference type="PROSITE" id="PS50016"/>
    </source>
</evidence>
<feature type="compositionally biased region" description="Low complexity" evidence="7">
    <location>
        <begin position="1252"/>
        <end position="1262"/>
    </location>
</feature>
<evidence type="ECO:0000256" key="2">
    <source>
        <dbReference type="ARBA" id="ARBA00022737"/>
    </source>
</evidence>
<reference evidence="13" key="1">
    <citation type="journal article" date="2006" name="Science">
        <title>Phytophthora genome sequences uncover evolutionary origins and mechanisms of pathogenesis.</title>
        <authorList>
            <person name="Tyler B.M."/>
            <person name="Tripathy S."/>
            <person name="Zhang X."/>
            <person name="Dehal P."/>
            <person name="Jiang R.H."/>
            <person name="Aerts A."/>
            <person name="Arredondo F.D."/>
            <person name="Baxter L."/>
            <person name="Bensasson D."/>
            <person name="Beynon J.L."/>
            <person name="Chapman J."/>
            <person name="Damasceno C.M."/>
            <person name="Dorrance A.E."/>
            <person name="Dou D."/>
            <person name="Dickerman A.W."/>
            <person name="Dubchak I.L."/>
            <person name="Garbelotto M."/>
            <person name="Gijzen M."/>
            <person name="Gordon S.G."/>
            <person name="Govers F."/>
            <person name="Grunwald N.J."/>
            <person name="Huang W."/>
            <person name="Ivors K.L."/>
            <person name="Jones R.W."/>
            <person name="Kamoun S."/>
            <person name="Krampis K."/>
            <person name="Lamour K.H."/>
            <person name="Lee M.K."/>
            <person name="McDonald W.H."/>
            <person name="Medina M."/>
            <person name="Meijer H.J."/>
            <person name="Nordberg E.K."/>
            <person name="Maclean D.J."/>
            <person name="Ospina-Giraldo M.D."/>
            <person name="Morris P.F."/>
            <person name="Phuntumart V."/>
            <person name="Putnam N.H."/>
            <person name="Rash S."/>
            <person name="Rose J.K."/>
            <person name="Sakihama Y."/>
            <person name="Salamov A.A."/>
            <person name="Savidor A."/>
            <person name="Scheuring C.F."/>
            <person name="Smith B.M."/>
            <person name="Sobral B.W."/>
            <person name="Terry A."/>
            <person name="Torto-Alalibo T.A."/>
            <person name="Win J."/>
            <person name="Xu Z."/>
            <person name="Zhang H."/>
            <person name="Grigoriev I.V."/>
            <person name="Rokhsar D.S."/>
            <person name="Boore J.L."/>
        </authorList>
    </citation>
    <scope>NUCLEOTIDE SEQUENCE [LARGE SCALE GENOMIC DNA]</scope>
    <source>
        <strain evidence="13">Pr102</strain>
    </source>
</reference>
<dbReference type="GO" id="GO:0008270">
    <property type="term" value="F:zinc ion binding"/>
    <property type="evidence" value="ECO:0007669"/>
    <property type="project" value="UniProtKB-KW"/>
</dbReference>
<dbReference type="VEuPathDB" id="FungiDB:KRP23_8480"/>
<dbReference type="eggNOG" id="KOG1245">
    <property type="taxonomic scope" value="Eukaryota"/>
</dbReference>
<feature type="region of interest" description="Disordered" evidence="7">
    <location>
        <begin position="799"/>
        <end position="941"/>
    </location>
</feature>
<evidence type="ECO:0000313" key="12">
    <source>
        <dbReference type="EnsemblProtists" id="Phyra93393"/>
    </source>
</evidence>
<organism evidence="12 13">
    <name type="scientific">Phytophthora ramorum</name>
    <name type="common">Sudden oak death agent</name>
    <dbReference type="NCBI Taxonomy" id="164328"/>
    <lineage>
        <taxon>Eukaryota</taxon>
        <taxon>Sar</taxon>
        <taxon>Stramenopiles</taxon>
        <taxon>Oomycota</taxon>
        <taxon>Peronosporomycetes</taxon>
        <taxon>Peronosporales</taxon>
        <taxon>Peronosporaceae</taxon>
        <taxon>Phytophthora</taxon>
    </lineage>
</organism>
<feature type="compositionally biased region" description="Polar residues" evidence="7">
    <location>
        <begin position="1266"/>
        <end position="1289"/>
    </location>
</feature>
<dbReference type="SUPFAM" id="SSF50985">
    <property type="entry name" value="RCC1/BLIP-II"/>
    <property type="match status" value="2"/>
</dbReference>
<evidence type="ECO:0000259" key="11">
    <source>
        <dbReference type="PROSITE" id="PS50222"/>
    </source>
</evidence>
<feature type="repeat" description="RCC1" evidence="6">
    <location>
        <begin position="400"/>
        <end position="457"/>
    </location>
</feature>
<feature type="compositionally biased region" description="Low complexity" evidence="7">
    <location>
        <begin position="893"/>
        <end position="921"/>
    </location>
</feature>
<dbReference type="PROSITE" id="PS01359">
    <property type="entry name" value="ZF_PHD_1"/>
    <property type="match status" value="1"/>
</dbReference>
<evidence type="ECO:0000259" key="10">
    <source>
        <dbReference type="PROSITE" id="PS50031"/>
    </source>
</evidence>
<dbReference type="PRINTS" id="PR00633">
    <property type="entry name" value="RCCNDNSATION"/>
</dbReference>
<dbReference type="Pfam" id="PF00415">
    <property type="entry name" value="RCC1"/>
    <property type="match status" value="5"/>
</dbReference>
<reference evidence="12" key="2">
    <citation type="submission" date="2015-06" db="UniProtKB">
        <authorList>
            <consortium name="EnsemblProtists"/>
        </authorList>
    </citation>
    <scope>IDENTIFICATION</scope>
    <source>
        <strain evidence="12">Pr102</strain>
    </source>
</reference>
<evidence type="ECO:0000256" key="1">
    <source>
        <dbReference type="ARBA" id="ARBA00022723"/>
    </source>
</evidence>
<dbReference type="GO" id="GO:0005509">
    <property type="term" value="F:calcium ion binding"/>
    <property type="evidence" value="ECO:0007669"/>
    <property type="project" value="InterPro"/>
</dbReference>
<feature type="compositionally biased region" description="Low complexity" evidence="7">
    <location>
        <begin position="1499"/>
        <end position="1510"/>
    </location>
</feature>
<dbReference type="PANTHER" id="PTHR22870:SF466">
    <property type="entry name" value="ANKYRIN REPEAT-CONTAINING PROTEIN"/>
    <property type="match status" value="1"/>
</dbReference>
<feature type="domain" description="EH" evidence="10">
    <location>
        <begin position="597"/>
        <end position="699"/>
    </location>
</feature>
<evidence type="ECO:0008006" key="14">
    <source>
        <dbReference type="Google" id="ProtNLM"/>
    </source>
</evidence>
<dbReference type="SMART" id="SM00249">
    <property type="entry name" value="PHD"/>
    <property type="match status" value="1"/>
</dbReference>
<dbReference type="PROSITE" id="PS50016">
    <property type="entry name" value="ZF_PHD_2"/>
    <property type="match status" value="1"/>
</dbReference>
<dbReference type="VEuPathDB" id="FungiDB:KRP23_8479"/>
<evidence type="ECO:0000313" key="13">
    <source>
        <dbReference type="Proteomes" id="UP000005238"/>
    </source>
</evidence>
<proteinExistence type="predicted"/>
<feature type="region of interest" description="Disordered" evidence="7">
    <location>
        <begin position="1536"/>
        <end position="1556"/>
    </location>
</feature>
<feature type="compositionally biased region" description="Polar residues" evidence="7">
    <location>
        <begin position="1423"/>
        <end position="1439"/>
    </location>
</feature>
<feature type="region of interest" description="Disordered" evidence="7">
    <location>
        <begin position="1333"/>
        <end position="1358"/>
    </location>
</feature>
<dbReference type="PROSITE" id="PS00626">
    <property type="entry name" value="RCC1_2"/>
    <property type="match status" value="1"/>
</dbReference>
<dbReference type="OMA" id="EDGQCAL"/>
<dbReference type="SMART" id="SM00233">
    <property type="entry name" value="PH"/>
    <property type="match status" value="1"/>
</dbReference>
<dbReference type="SMART" id="SM00054">
    <property type="entry name" value="EFh"/>
    <property type="match status" value="3"/>
</dbReference>
<feature type="repeat" description="RCC1" evidence="6">
    <location>
        <begin position="83"/>
        <end position="136"/>
    </location>
</feature>
<dbReference type="Gene3D" id="2.30.29.30">
    <property type="entry name" value="Pleckstrin-homology domain (PH domain)/Phosphotyrosine-binding domain (PTB)"/>
    <property type="match status" value="1"/>
</dbReference>
<keyword evidence="1" id="KW-0479">Metal-binding</keyword>
<dbReference type="PROSITE" id="PS50222">
    <property type="entry name" value="EF_HAND_2"/>
    <property type="match status" value="1"/>
</dbReference>
<feature type="repeat" description="RCC1" evidence="6">
    <location>
        <begin position="458"/>
        <end position="509"/>
    </location>
</feature>
<name>H3HAR9_PHYRM</name>
<dbReference type="SUPFAM" id="SSF47473">
    <property type="entry name" value="EF-hand"/>
    <property type="match status" value="2"/>
</dbReference>
<feature type="repeat" description="RCC1" evidence="6">
    <location>
        <begin position="335"/>
        <end position="399"/>
    </location>
</feature>
<dbReference type="SUPFAM" id="SSF50729">
    <property type="entry name" value="PH domain-like"/>
    <property type="match status" value="1"/>
</dbReference>
<dbReference type="SMART" id="SM00027">
    <property type="entry name" value="EH"/>
    <property type="match status" value="2"/>
</dbReference>
<evidence type="ECO:0000256" key="3">
    <source>
        <dbReference type="ARBA" id="ARBA00022771"/>
    </source>
</evidence>
<evidence type="ECO:0000256" key="6">
    <source>
        <dbReference type="PROSITE-ProRule" id="PRU00235"/>
    </source>
</evidence>
<feature type="domain" description="PHD-type" evidence="9">
    <location>
        <begin position="8"/>
        <end position="71"/>
    </location>
</feature>
<dbReference type="InterPro" id="IPR000261">
    <property type="entry name" value="EH_dom"/>
</dbReference>
<dbReference type="Pfam" id="PF08700">
    <property type="entry name" value="VPS51_Exo84_N"/>
    <property type="match status" value="1"/>
</dbReference>
<dbReference type="STRING" id="164328.H3HAR9"/>